<feature type="compositionally biased region" description="Basic residues" evidence="1">
    <location>
        <begin position="57"/>
        <end position="66"/>
    </location>
</feature>
<evidence type="ECO:0000313" key="3">
    <source>
        <dbReference type="Proteomes" id="UP000886998"/>
    </source>
</evidence>
<reference evidence="2" key="1">
    <citation type="submission" date="2020-08" db="EMBL/GenBank/DDBJ databases">
        <title>Multicomponent nature underlies the extraordinary mechanical properties of spider dragline silk.</title>
        <authorList>
            <person name="Kono N."/>
            <person name="Nakamura H."/>
            <person name="Mori M."/>
            <person name="Yoshida Y."/>
            <person name="Ohtoshi R."/>
            <person name="Malay A.D."/>
            <person name="Moran D.A.P."/>
            <person name="Tomita M."/>
            <person name="Numata K."/>
            <person name="Arakawa K."/>
        </authorList>
    </citation>
    <scope>NUCLEOTIDE SEQUENCE</scope>
</reference>
<dbReference type="EMBL" id="BMAV01017226">
    <property type="protein sequence ID" value="GFY68736.1"/>
    <property type="molecule type" value="Genomic_DNA"/>
</dbReference>
<feature type="region of interest" description="Disordered" evidence="1">
    <location>
        <begin position="1"/>
        <end position="88"/>
    </location>
</feature>
<proteinExistence type="predicted"/>
<gene>
    <name evidence="2" type="ORF">TNIN_439641</name>
</gene>
<dbReference type="AlphaFoldDB" id="A0A8X7CIT4"/>
<accession>A0A8X7CIT4</accession>
<protein>
    <submittedName>
        <fullName evidence="2">Uncharacterized protein</fullName>
    </submittedName>
</protein>
<sequence length="88" mass="10458">MQDPNWGPKKTRDLQRQRGPPKSAGYPEPAEKKIPARRTLPRRRKFARDTRINTKFSRWRAHRRPKKTVEDERDVRGRLIQHVGPTPP</sequence>
<evidence type="ECO:0000313" key="2">
    <source>
        <dbReference type="EMBL" id="GFY68736.1"/>
    </source>
</evidence>
<evidence type="ECO:0000256" key="1">
    <source>
        <dbReference type="SAM" id="MobiDB-lite"/>
    </source>
</evidence>
<feature type="compositionally biased region" description="Basic residues" evidence="1">
    <location>
        <begin position="35"/>
        <end position="46"/>
    </location>
</feature>
<comment type="caution">
    <text evidence="2">The sequence shown here is derived from an EMBL/GenBank/DDBJ whole genome shotgun (WGS) entry which is preliminary data.</text>
</comment>
<name>A0A8X7CIT4_9ARAC</name>
<dbReference type="Proteomes" id="UP000886998">
    <property type="component" value="Unassembled WGS sequence"/>
</dbReference>
<feature type="compositionally biased region" description="Basic and acidic residues" evidence="1">
    <location>
        <begin position="67"/>
        <end position="77"/>
    </location>
</feature>
<organism evidence="2 3">
    <name type="scientific">Trichonephila inaurata madagascariensis</name>
    <dbReference type="NCBI Taxonomy" id="2747483"/>
    <lineage>
        <taxon>Eukaryota</taxon>
        <taxon>Metazoa</taxon>
        <taxon>Ecdysozoa</taxon>
        <taxon>Arthropoda</taxon>
        <taxon>Chelicerata</taxon>
        <taxon>Arachnida</taxon>
        <taxon>Araneae</taxon>
        <taxon>Araneomorphae</taxon>
        <taxon>Entelegynae</taxon>
        <taxon>Araneoidea</taxon>
        <taxon>Nephilidae</taxon>
        <taxon>Trichonephila</taxon>
        <taxon>Trichonephila inaurata</taxon>
    </lineage>
</organism>
<keyword evidence="3" id="KW-1185">Reference proteome</keyword>